<feature type="transmembrane region" description="Helical" evidence="4">
    <location>
        <begin position="318"/>
        <end position="339"/>
    </location>
</feature>
<reference evidence="6" key="1">
    <citation type="journal article" date="2020" name="Stud. Mycol.">
        <title>101 Dothideomycetes genomes: a test case for predicting lifestyles and emergence of pathogens.</title>
        <authorList>
            <person name="Haridas S."/>
            <person name="Albert R."/>
            <person name="Binder M."/>
            <person name="Bloem J."/>
            <person name="Labutti K."/>
            <person name="Salamov A."/>
            <person name="Andreopoulos B."/>
            <person name="Baker S."/>
            <person name="Barry K."/>
            <person name="Bills G."/>
            <person name="Bluhm B."/>
            <person name="Cannon C."/>
            <person name="Castanera R."/>
            <person name="Culley D."/>
            <person name="Daum C."/>
            <person name="Ezra D."/>
            <person name="Gonzalez J."/>
            <person name="Henrissat B."/>
            <person name="Kuo A."/>
            <person name="Liang C."/>
            <person name="Lipzen A."/>
            <person name="Lutzoni F."/>
            <person name="Magnuson J."/>
            <person name="Mondo S."/>
            <person name="Nolan M."/>
            <person name="Ohm R."/>
            <person name="Pangilinan J."/>
            <person name="Park H.-J."/>
            <person name="Ramirez L."/>
            <person name="Alfaro M."/>
            <person name="Sun H."/>
            <person name="Tritt A."/>
            <person name="Yoshinaga Y."/>
            <person name="Zwiers L.-H."/>
            <person name="Turgeon B."/>
            <person name="Goodwin S."/>
            <person name="Spatafora J."/>
            <person name="Crous P."/>
            <person name="Grigoriev I."/>
        </authorList>
    </citation>
    <scope>NUCLEOTIDE SEQUENCE</scope>
    <source>
        <strain evidence="6">CBS 175.79</strain>
    </source>
</reference>
<comment type="similarity">
    <text evidence="2">Belongs to the major facilitator superfamily. Monocarboxylate porter (TC 2.A.1.13) family.</text>
</comment>
<dbReference type="SUPFAM" id="SSF103473">
    <property type="entry name" value="MFS general substrate transporter"/>
    <property type="match status" value="1"/>
</dbReference>
<dbReference type="GO" id="GO:0016020">
    <property type="term" value="C:membrane"/>
    <property type="evidence" value="ECO:0007669"/>
    <property type="project" value="UniProtKB-SubCell"/>
</dbReference>
<dbReference type="Pfam" id="PF07690">
    <property type="entry name" value="MFS_1"/>
    <property type="match status" value="1"/>
</dbReference>
<feature type="transmembrane region" description="Helical" evidence="4">
    <location>
        <begin position="410"/>
        <end position="431"/>
    </location>
</feature>
<keyword evidence="4" id="KW-0812">Transmembrane</keyword>
<dbReference type="Gene3D" id="1.20.1250.20">
    <property type="entry name" value="MFS general substrate transporter like domains"/>
    <property type="match status" value="1"/>
</dbReference>
<feature type="transmembrane region" description="Helical" evidence="4">
    <location>
        <begin position="148"/>
        <end position="174"/>
    </location>
</feature>
<dbReference type="RefSeq" id="XP_033379060.1">
    <property type="nucleotide sequence ID" value="XM_033523852.1"/>
</dbReference>
<dbReference type="InterPro" id="IPR011701">
    <property type="entry name" value="MFS"/>
</dbReference>
<feature type="transmembrane region" description="Helical" evidence="4">
    <location>
        <begin position="180"/>
        <end position="203"/>
    </location>
</feature>
<feature type="transmembrane region" description="Helical" evidence="4">
    <location>
        <begin position="120"/>
        <end position="141"/>
    </location>
</feature>
<dbReference type="EMBL" id="ML978075">
    <property type="protein sequence ID" value="KAF2010721.1"/>
    <property type="molecule type" value="Genomic_DNA"/>
</dbReference>
<name>A0A6A5XCU3_9PLEO</name>
<evidence type="ECO:0000256" key="3">
    <source>
        <dbReference type="SAM" id="MobiDB-lite"/>
    </source>
</evidence>
<feature type="region of interest" description="Disordered" evidence="3">
    <location>
        <begin position="14"/>
        <end position="43"/>
    </location>
</feature>
<sequence>MALQVNIPPEAYTADSISLHPHGPTEEDLESKSDISTLPPTESPYPDGGLDAWLVVLGAWCAMIPSMGLLNTLAILQAWVSEHELHGLPESKIGWIFSCYAFFLYLPGVQVGPIVDKYDIRVVVIPGSIGIVTSLVCLSFCKEFYQFLLSFGVLGGISASFLFNPSVAAIGHWFKCRRAFAAGIAFTAGGLGGIAFPLIMMYVAPEIGFPWTMRIIALICAVVLLVACILLRKRLPNNPAARTTIDIKALRDPKFATTTLGVFLIEFAVFIPYSYICSYALHAGFEPHDAYMLNVLLNVGAMPGRVLPGYVADRFGTFNTMCVTAFVCATLLLTLWLTAGGDERRVTAFTILFGFWSGAAISLTPVSIAQVSKVEDLGKRSGTAFCISSVGALIGIPIAGAILERDGGEYVGLIVFAGVAYAVAFAAYVLARVVSGGWRLALF</sequence>
<keyword evidence="7" id="KW-1185">Reference proteome</keyword>
<keyword evidence="4" id="KW-0472">Membrane</keyword>
<dbReference type="PROSITE" id="PS50850">
    <property type="entry name" value="MFS"/>
    <property type="match status" value="1"/>
</dbReference>
<evidence type="ECO:0000313" key="7">
    <source>
        <dbReference type="Proteomes" id="UP000799778"/>
    </source>
</evidence>
<dbReference type="GeneID" id="54281249"/>
<evidence type="ECO:0000256" key="2">
    <source>
        <dbReference type="ARBA" id="ARBA00006727"/>
    </source>
</evidence>
<comment type="subcellular location">
    <subcellularLocation>
        <location evidence="1">Membrane</location>
        <topology evidence="1">Multi-pass membrane protein</topology>
    </subcellularLocation>
</comment>
<dbReference type="Proteomes" id="UP000799778">
    <property type="component" value="Unassembled WGS sequence"/>
</dbReference>
<dbReference type="InterPro" id="IPR050327">
    <property type="entry name" value="Proton-linked_MCT"/>
</dbReference>
<dbReference type="AlphaFoldDB" id="A0A6A5XCU3"/>
<feature type="transmembrane region" description="Helical" evidence="4">
    <location>
        <begin position="255"/>
        <end position="281"/>
    </location>
</feature>
<feature type="transmembrane region" description="Helical" evidence="4">
    <location>
        <begin position="381"/>
        <end position="403"/>
    </location>
</feature>
<evidence type="ECO:0000313" key="6">
    <source>
        <dbReference type="EMBL" id="KAF2010721.1"/>
    </source>
</evidence>
<gene>
    <name evidence="6" type="ORF">BU24DRAFT_355392</name>
</gene>
<organism evidence="6 7">
    <name type="scientific">Aaosphaeria arxii CBS 175.79</name>
    <dbReference type="NCBI Taxonomy" id="1450172"/>
    <lineage>
        <taxon>Eukaryota</taxon>
        <taxon>Fungi</taxon>
        <taxon>Dikarya</taxon>
        <taxon>Ascomycota</taxon>
        <taxon>Pezizomycotina</taxon>
        <taxon>Dothideomycetes</taxon>
        <taxon>Pleosporomycetidae</taxon>
        <taxon>Pleosporales</taxon>
        <taxon>Pleosporales incertae sedis</taxon>
        <taxon>Aaosphaeria</taxon>
    </lineage>
</organism>
<keyword evidence="4" id="KW-1133">Transmembrane helix</keyword>
<evidence type="ECO:0000256" key="4">
    <source>
        <dbReference type="SAM" id="Phobius"/>
    </source>
</evidence>
<feature type="domain" description="Major facilitator superfamily (MFS) profile" evidence="5">
    <location>
        <begin position="54"/>
        <end position="435"/>
    </location>
</feature>
<proteinExistence type="inferred from homology"/>
<feature type="transmembrane region" description="Helical" evidence="4">
    <location>
        <begin position="93"/>
        <end position="114"/>
    </location>
</feature>
<feature type="transmembrane region" description="Helical" evidence="4">
    <location>
        <begin position="52"/>
        <end position="81"/>
    </location>
</feature>
<evidence type="ECO:0000259" key="5">
    <source>
        <dbReference type="PROSITE" id="PS50850"/>
    </source>
</evidence>
<dbReference type="PANTHER" id="PTHR11360:SF240">
    <property type="entry name" value="MONOCARBOXYLATE TRANSPORTER (EUROFUNG)-RELATED"/>
    <property type="match status" value="1"/>
</dbReference>
<protein>
    <submittedName>
        <fullName evidence="6">MFS general substrate transporter</fullName>
    </submittedName>
</protein>
<dbReference type="OrthoDB" id="410267at2759"/>
<dbReference type="InterPro" id="IPR020846">
    <property type="entry name" value="MFS_dom"/>
</dbReference>
<dbReference type="InterPro" id="IPR036259">
    <property type="entry name" value="MFS_trans_sf"/>
</dbReference>
<accession>A0A6A5XCU3</accession>
<feature type="transmembrane region" description="Helical" evidence="4">
    <location>
        <begin position="346"/>
        <end position="369"/>
    </location>
</feature>
<dbReference type="PANTHER" id="PTHR11360">
    <property type="entry name" value="MONOCARBOXYLATE TRANSPORTER"/>
    <property type="match status" value="1"/>
</dbReference>
<evidence type="ECO:0000256" key="1">
    <source>
        <dbReference type="ARBA" id="ARBA00004141"/>
    </source>
</evidence>
<feature type="transmembrane region" description="Helical" evidence="4">
    <location>
        <begin position="215"/>
        <end position="235"/>
    </location>
</feature>
<dbReference type="GO" id="GO:0022857">
    <property type="term" value="F:transmembrane transporter activity"/>
    <property type="evidence" value="ECO:0007669"/>
    <property type="project" value="InterPro"/>
</dbReference>